<keyword evidence="1" id="KW-0808">Transferase</keyword>
<dbReference type="CDD" id="cd06422">
    <property type="entry name" value="NTP_transferase_like_1"/>
    <property type="match status" value="1"/>
</dbReference>
<sequence>MPPSSSPKTAIVLAAGLGKRMLPITATMPKPLVRVGGRTLIDFALDRLDEIGMETVVVNVHHFADMLEAHLRTRIAPRIVISDERAEVLETGGGVKKALPVLGRGSFITFNSDSIWIEGEEPNLARLVAAWDPERMDILMLVAPRETSVGYEGNGDFSMNADGGLRRRGANPSAPFVYAGVAIVKPDLVADTPEGPFSANVLYDRAIAKNRLYGLPLDGQWLHVGEPQAIAEAEECLARHRAPDLMRA</sequence>
<gene>
    <name evidence="5" type="ORF">I2H38_07495</name>
</gene>
<evidence type="ECO:0000313" key="5">
    <source>
        <dbReference type="EMBL" id="MBF9233225.1"/>
    </source>
</evidence>
<dbReference type="SUPFAM" id="SSF53448">
    <property type="entry name" value="Nucleotide-diphospho-sugar transferases"/>
    <property type="match status" value="1"/>
</dbReference>
<comment type="caution">
    <text evidence="5">The sequence shown here is derived from an EMBL/GenBank/DDBJ whole genome shotgun (WGS) entry which is preliminary data.</text>
</comment>
<dbReference type="PANTHER" id="PTHR43584">
    <property type="entry name" value="NUCLEOTIDYL TRANSFERASE"/>
    <property type="match status" value="1"/>
</dbReference>
<evidence type="ECO:0000259" key="4">
    <source>
        <dbReference type="Pfam" id="PF12804"/>
    </source>
</evidence>
<protein>
    <submittedName>
        <fullName evidence="5">Nucleotidyltransferase family protein</fullName>
    </submittedName>
</protein>
<proteinExistence type="predicted"/>
<dbReference type="GO" id="GO:0016779">
    <property type="term" value="F:nucleotidyltransferase activity"/>
    <property type="evidence" value="ECO:0007669"/>
    <property type="project" value="UniProtKB-KW"/>
</dbReference>
<dbReference type="Pfam" id="PF12804">
    <property type="entry name" value="NTP_transf_3"/>
    <property type="match status" value="1"/>
</dbReference>
<keyword evidence="2" id="KW-0548">Nucleotidyltransferase</keyword>
<accession>A0A931FN27</accession>
<dbReference type="Proteomes" id="UP000599312">
    <property type="component" value="Unassembled WGS sequence"/>
</dbReference>
<evidence type="ECO:0000256" key="2">
    <source>
        <dbReference type="ARBA" id="ARBA00022695"/>
    </source>
</evidence>
<name>A0A931FN27_9HYPH</name>
<evidence type="ECO:0000313" key="6">
    <source>
        <dbReference type="Proteomes" id="UP000599312"/>
    </source>
</evidence>
<feature type="domain" description="MobA-like NTP transferase" evidence="4">
    <location>
        <begin position="10"/>
        <end position="198"/>
    </location>
</feature>
<dbReference type="InterPro" id="IPR025877">
    <property type="entry name" value="MobA-like_NTP_Trfase"/>
</dbReference>
<evidence type="ECO:0000256" key="1">
    <source>
        <dbReference type="ARBA" id="ARBA00022679"/>
    </source>
</evidence>
<keyword evidence="6" id="KW-1185">Reference proteome</keyword>
<evidence type="ECO:0000256" key="3">
    <source>
        <dbReference type="ARBA" id="ARBA00022842"/>
    </source>
</evidence>
<keyword evidence="3" id="KW-0460">Magnesium</keyword>
<dbReference type="EMBL" id="JADQDO010000002">
    <property type="protein sequence ID" value="MBF9233225.1"/>
    <property type="molecule type" value="Genomic_DNA"/>
</dbReference>
<dbReference type="AlphaFoldDB" id="A0A931FN27"/>
<dbReference type="PANTHER" id="PTHR43584:SF8">
    <property type="entry name" value="N-ACETYLMURAMATE ALPHA-1-PHOSPHATE URIDYLYLTRANSFERASE"/>
    <property type="match status" value="1"/>
</dbReference>
<dbReference type="InterPro" id="IPR050065">
    <property type="entry name" value="GlmU-like"/>
</dbReference>
<organism evidence="5 6">
    <name type="scientific">Microvirga alba</name>
    <dbReference type="NCBI Taxonomy" id="2791025"/>
    <lineage>
        <taxon>Bacteria</taxon>
        <taxon>Pseudomonadati</taxon>
        <taxon>Pseudomonadota</taxon>
        <taxon>Alphaproteobacteria</taxon>
        <taxon>Hyphomicrobiales</taxon>
        <taxon>Methylobacteriaceae</taxon>
        <taxon>Microvirga</taxon>
    </lineage>
</organism>
<dbReference type="InterPro" id="IPR029044">
    <property type="entry name" value="Nucleotide-diphossugar_trans"/>
</dbReference>
<reference evidence="5" key="1">
    <citation type="submission" date="2020-11" db="EMBL/GenBank/DDBJ databases">
        <authorList>
            <person name="Kim M.K."/>
        </authorList>
    </citation>
    <scope>NUCLEOTIDE SEQUENCE</scope>
    <source>
        <strain evidence="5">BT350</strain>
    </source>
</reference>
<dbReference type="RefSeq" id="WP_196271185.1">
    <property type="nucleotide sequence ID" value="NZ_JADQDO010000002.1"/>
</dbReference>
<dbReference type="Gene3D" id="3.90.550.10">
    <property type="entry name" value="Spore Coat Polysaccharide Biosynthesis Protein SpsA, Chain A"/>
    <property type="match status" value="1"/>
</dbReference>